<evidence type="ECO:0000259" key="4">
    <source>
        <dbReference type="PROSITE" id="PS50883"/>
    </source>
</evidence>
<dbReference type="Gene3D" id="3.30.450.20">
    <property type="entry name" value="PAS domain"/>
    <property type="match status" value="2"/>
</dbReference>
<dbReference type="PROSITE" id="PS50883">
    <property type="entry name" value="EAL"/>
    <property type="match status" value="1"/>
</dbReference>
<dbReference type="FunFam" id="3.30.70.270:FF:000001">
    <property type="entry name" value="Diguanylate cyclase domain protein"/>
    <property type="match status" value="1"/>
</dbReference>
<accession>B0CD40</accession>
<dbReference type="CDD" id="cd00060">
    <property type="entry name" value="FHA"/>
    <property type="match status" value="1"/>
</dbReference>
<keyword evidence="7" id="KW-1185">Reference proteome</keyword>
<dbReference type="Gene3D" id="3.30.70.270">
    <property type="match status" value="1"/>
</dbReference>
<feature type="domain" description="EAL" evidence="4">
    <location>
        <begin position="644"/>
        <end position="898"/>
    </location>
</feature>
<dbReference type="Pfam" id="PF00990">
    <property type="entry name" value="GGDEF"/>
    <property type="match status" value="1"/>
</dbReference>
<dbReference type="NCBIfam" id="TIGR00229">
    <property type="entry name" value="sensory_box"/>
    <property type="match status" value="1"/>
</dbReference>
<dbReference type="SMART" id="SM00267">
    <property type="entry name" value="GGDEF"/>
    <property type="match status" value="1"/>
</dbReference>
<gene>
    <name evidence="6" type="ordered locus">AM1_0582</name>
</gene>
<dbReference type="PROSITE" id="PS50112">
    <property type="entry name" value="PAS"/>
    <property type="match status" value="1"/>
</dbReference>
<dbReference type="InterPro" id="IPR052155">
    <property type="entry name" value="Biofilm_reg_signaling"/>
</dbReference>
<dbReference type="InterPro" id="IPR008984">
    <property type="entry name" value="SMAD_FHA_dom_sf"/>
</dbReference>
<dbReference type="Gene3D" id="2.60.200.20">
    <property type="match status" value="1"/>
</dbReference>
<dbReference type="SMART" id="SM00240">
    <property type="entry name" value="FHA"/>
    <property type="match status" value="1"/>
</dbReference>
<dbReference type="Proteomes" id="UP000000268">
    <property type="component" value="Chromosome"/>
</dbReference>
<dbReference type="Pfam" id="PF00498">
    <property type="entry name" value="FHA"/>
    <property type="match status" value="1"/>
</dbReference>
<dbReference type="CDD" id="cd01948">
    <property type="entry name" value="EAL"/>
    <property type="match status" value="1"/>
</dbReference>
<dbReference type="eggNOG" id="COG1716">
    <property type="taxonomic scope" value="Bacteria"/>
</dbReference>
<dbReference type="SUPFAM" id="SSF141868">
    <property type="entry name" value="EAL domain-like"/>
    <property type="match status" value="1"/>
</dbReference>
<dbReference type="SMART" id="SM00052">
    <property type="entry name" value="EAL"/>
    <property type="match status" value="1"/>
</dbReference>
<evidence type="ECO:0000259" key="5">
    <source>
        <dbReference type="PROSITE" id="PS50887"/>
    </source>
</evidence>
<dbReference type="KEGG" id="amr:AM1_0582"/>
<feature type="domain" description="GGDEF" evidence="5">
    <location>
        <begin position="502"/>
        <end position="635"/>
    </location>
</feature>
<evidence type="ECO:0000313" key="7">
    <source>
        <dbReference type="Proteomes" id="UP000000268"/>
    </source>
</evidence>
<dbReference type="PROSITE" id="PS50006">
    <property type="entry name" value="FHA_DOMAIN"/>
    <property type="match status" value="1"/>
</dbReference>
<proteinExistence type="predicted"/>
<dbReference type="NCBIfam" id="TIGR00254">
    <property type="entry name" value="GGDEF"/>
    <property type="match status" value="1"/>
</dbReference>
<dbReference type="EMBL" id="CP000828">
    <property type="protein sequence ID" value="ABW25631.1"/>
    <property type="molecule type" value="Genomic_DNA"/>
</dbReference>
<dbReference type="InterPro" id="IPR000014">
    <property type="entry name" value="PAS"/>
</dbReference>
<name>B0CD40_ACAM1</name>
<evidence type="ECO:0000259" key="1">
    <source>
        <dbReference type="PROSITE" id="PS50006"/>
    </source>
</evidence>
<dbReference type="InterPro" id="IPR000160">
    <property type="entry name" value="GGDEF_dom"/>
</dbReference>
<sequence length="1197" mass="134320">MSVIQQFWNQLTIVPRQLSLGLKTLLDQLESPTLALPEVAQSQATGNHFLLAYQKLADLDSQHLSLSERLQKSVEILSETLGFAIVVLDFYDPSQQTLQFQAGTITHLNHEDEGTLQRLNHQASQVLGASRPLVLVDDQGVTNQTHLASYLPPSALLKTVLQLPLATNHTVLGMLTLGSPELLPDANMLCLWGKQVASFLAWLIQAERANTCFNNVQERFSLVASSFRGCFYDWDIAIDSILQFTKTNEEQAAKPHAPRQFSVPEWLDQIHPEDRHLLETLIDQDFQGEDQFELEYRWQSDGQPFMCDRGVIQRDAQGVPIRVVGVLTNIADFKRLEENAQQQIDHYQTLLADISIVIFKTDLAGHWTYLNPAWSKLTGISLEDSLGKPIWDFVHPDDRPGLQEAFHNLVEQTSESYNHELRFFCQQGGCAWVVVHNHVIRAEDGTCIGTAGTLEDASERKQTEQALLHDALHDGLTQLPNRVLFMDRLEQACRSFQRHPDEIFAVLFLDLDRFKIINDTLGHMVGDQLLVAVAHRLQTCLRPEDTVARLGGDEFTLLLPNIDQAEDAMHISDRILQSLKEPFTLDHTEVFITVSIGIAMSGNPEQKPDDLLRHADIALYRAKANGKGCYAVFSPEMPLQPLAQVQIETEVRQALDDEEFRLYCQPVHSLENNEVWGFTLQMYWQHPHKGVLPSFEFLPSVTDTGLQRSLGWWVLRKACAQLHQWQRMPTEQPLSIWVAVSEAQLTSSNFLSKFERLLEKHDINPQHLVLELPPSLWPRPSKKVLAHLQDVHSRGVQLARVQDNQDFDWLSGEESLPVDWVKLSSTLLGNLDQQGYLESIHSLFILAASAEIKMLADGIQTPKQRLLMSALKCDYGQGHNFTDPIPAHAADPWLEPSYSQPLDSMNPSSSMSLLIIYSPIGQSQVPLVGKQSWTIGRSPDNSIVLPDRWASRNHAQLRATDAGEFFLIDLGSGNGSVVNGERVTMPVALKDGDLITIGHSQLEFHHRTRESALSAIETAPKNVLMMQASHMQGQVWKEALSSQGISLTWLNENIDLAQYLTQSIKSGQGVPDLLLLDMTILKPNPYSFCRWCHNLHPTLKIILTSGTRTFVPASERKWATHQGASELIAAFDEGSIFSNLIDVMAKVRVVLATINWRPIEQGSLSSALLAIKPSLTTSTFNSRQTIIGELPADLEST</sequence>
<dbReference type="SMART" id="SM00091">
    <property type="entry name" value="PAS"/>
    <property type="match status" value="1"/>
</dbReference>
<feature type="domain" description="FHA" evidence="1">
    <location>
        <begin position="933"/>
        <end position="983"/>
    </location>
</feature>
<dbReference type="InterPro" id="IPR000700">
    <property type="entry name" value="PAS-assoc_C"/>
</dbReference>
<dbReference type="SUPFAM" id="SSF55073">
    <property type="entry name" value="Nucleotide cyclase"/>
    <property type="match status" value="1"/>
</dbReference>
<dbReference type="InterPro" id="IPR035965">
    <property type="entry name" value="PAS-like_dom_sf"/>
</dbReference>
<dbReference type="InterPro" id="IPR029787">
    <property type="entry name" value="Nucleotide_cyclase"/>
</dbReference>
<reference evidence="6 7" key="1">
    <citation type="journal article" date="2008" name="Proc. Natl. Acad. Sci. U.S.A.">
        <title>Niche adaptation and genome expansion in the chlorophyll d-producing cyanobacterium Acaryochloris marina.</title>
        <authorList>
            <person name="Swingley W.D."/>
            <person name="Chen M."/>
            <person name="Cheung P.C."/>
            <person name="Conrad A.L."/>
            <person name="Dejesa L.C."/>
            <person name="Hao J."/>
            <person name="Honchak B.M."/>
            <person name="Karbach L.E."/>
            <person name="Kurdoglu A."/>
            <person name="Lahiri S."/>
            <person name="Mastrian S.D."/>
            <person name="Miyashita H."/>
            <person name="Page L."/>
            <person name="Ramakrishna P."/>
            <person name="Satoh S."/>
            <person name="Sattley W.M."/>
            <person name="Shimada Y."/>
            <person name="Taylor H.L."/>
            <person name="Tomo T."/>
            <person name="Tsuchiya T."/>
            <person name="Wang Z.T."/>
            <person name="Raymond J."/>
            <person name="Mimuro M."/>
            <person name="Blankenship R.E."/>
            <person name="Touchman J.W."/>
        </authorList>
    </citation>
    <scope>NUCLEOTIDE SEQUENCE [LARGE SCALE GENOMIC DNA]</scope>
    <source>
        <strain evidence="7">MBIC 11017</strain>
    </source>
</reference>
<dbReference type="OrthoDB" id="9759607at2"/>
<protein>
    <submittedName>
        <fullName evidence="6">Diguanylate cyclase/phosphodiesterase with PAS/PAC sensor</fullName>
    </submittedName>
</protein>
<evidence type="ECO:0000259" key="2">
    <source>
        <dbReference type="PROSITE" id="PS50112"/>
    </source>
</evidence>
<dbReference type="eggNOG" id="COG3829">
    <property type="taxonomic scope" value="Bacteria"/>
</dbReference>
<dbReference type="eggNOG" id="COG5001">
    <property type="taxonomic scope" value="Bacteria"/>
</dbReference>
<dbReference type="InterPro" id="IPR001633">
    <property type="entry name" value="EAL_dom"/>
</dbReference>
<feature type="domain" description="PAS" evidence="2">
    <location>
        <begin position="343"/>
        <end position="413"/>
    </location>
</feature>
<evidence type="ECO:0000259" key="3">
    <source>
        <dbReference type="PROSITE" id="PS50113"/>
    </source>
</evidence>
<dbReference type="InterPro" id="IPR000253">
    <property type="entry name" value="FHA_dom"/>
</dbReference>
<dbReference type="Gene3D" id="3.20.20.450">
    <property type="entry name" value="EAL domain"/>
    <property type="match status" value="1"/>
</dbReference>
<dbReference type="InterPro" id="IPR035919">
    <property type="entry name" value="EAL_sf"/>
</dbReference>
<dbReference type="InterPro" id="IPR043128">
    <property type="entry name" value="Rev_trsase/Diguanyl_cyclase"/>
</dbReference>
<dbReference type="RefSeq" id="WP_012161230.1">
    <property type="nucleotide sequence ID" value="NC_009925.1"/>
</dbReference>
<dbReference type="SUPFAM" id="SSF55781">
    <property type="entry name" value="GAF domain-like"/>
    <property type="match status" value="1"/>
</dbReference>
<dbReference type="STRING" id="329726.AM1_0582"/>
<dbReference type="AlphaFoldDB" id="B0CD40"/>
<dbReference type="HOGENOM" id="CLU_271123_0_0_3"/>
<organism evidence="6 7">
    <name type="scientific">Acaryochloris marina (strain MBIC 11017)</name>
    <dbReference type="NCBI Taxonomy" id="329726"/>
    <lineage>
        <taxon>Bacteria</taxon>
        <taxon>Bacillati</taxon>
        <taxon>Cyanobacteriota</taxon>
        <taxon>Cyanophyceae</taxon>
        <taxon>Acaryochloridales</taxon>
        <taxon>Acaryochloridaceae</taxon>
        <taxon>Acaryochloris</taxon>
    </lineage>
</organism>
<dbReference type="Pfam" id="PF00563">
    <property type="entry name" value="EAL"/>
    <property type="match status" value="1"/>
</dbReference>
<evidence type="ECO:0000313" key="6">
    <source>
        <dbReference type="EMBL" id="ABW25631.1"/>
    </source>
</evidence>
<dbReference type="SUPFAM" id="SSF55785">
    <property type="entry name" value="PYP-like sensor domain (PAS domain)"/>
    <property type="match status" value="2"/>
</dbReference>
<dbReference type="Pfam" id="PF08447">
    <property type="entry name" value="PAS_3"/>
    <property type="match status" value="2"/>
</dbReference>
<dbReference type="SUPFAM" id="SSF49879">
    <property type="entry name" value="SMAD/FHA domain"/>
    <property type="match status" value="1"/>
</dbReference>
<dbReference type="InterPro" id="IPR013655">
    <property type="entry name" value="PAS_fold_3"/>
</dbReference>
<dbReference type="CDD" id="cd01949">
    <property type="entry name" value="GGDEF"/>
    <property type="match status" value="1"/>
</dbReference>
<dbReference type="CDD" id="cd00130">
    <property type="entry name" value="PAS"/>
    <property type="match status" value="2"/>
</dbReference>
<feature type="domain" description="PAC" evidence="3">
    <location>
        <begin position="417"/>
        <end position="469"/>
    </location>
</feature>
<dbReference type="PROSITE" id="PS50887">
    <property type="entry name" value="GGDEF"/>
    <property type="match status" value="1"/>
</dbReference>
<dbReference type="PROSITE" id="PS50113">
    <property type="entry name" value="PAC"/>
    <property type="match status" value="1"/>
</dbReference>
<dbReference type="PANTHER" id="PTHR44757">
    <property type="entry name" value="DIGUANYLATE CYCLASE DGCP"/>
    <property type="match status" value="1"/>
</dbReference>
<dbReference type="PANTHER" id="PTHR44757:SF2">
    <property type="entry name" value="BIOFILM ARCHITECTURE MAINTENANCE PROTEIN MBAA"/>
    <property type="match status" value="1"/>
</dbReference>